<dbReference type="SUPFAM" id="SSF50998">
    <property type="entry name" value="Quinoprotein alcohol dehydrogenase-like"/>
    <property type="match status" value="1"/>
</dbReference>
<reference evidence="1 2" key="1">
    <citation type="submission" date="2018-02" db="EMBL/GenBank/DDBJ databases">
        <title>The draft genome of Sphingobacterium sp. 5JN-11.</title>
        <authorList>
            <person name="Liu L."/>
            <person name="Li L."/>
            <person name="Liang L."/>
            <person name="Zhang X."/>
            <person name="Wang T."/>
        </authorList>
    </citation>
    <scope>NUCLEOTIDE SEQUENCE [LARGE SCALE GENOMIC DNA]</scope>
    <source>
        <strain evidence="1 2">5JN-11</strain>
    </source>
</reference>
<name>A0A2S9J1Q6_9SPHI</name>
<organism evidence="1 2">
    <name type="scientific">Sphingobacterium haloxyli</name>
    <dbReference type="NCBI Taxonomy" id="2100533"/>
    <lineage>
        <taxon>Bacteria</taxon>
        <taxon>Pseudomonadati</taxon>
        <taxon>Bacteroidota</taxon>
        <taxon>Sphingobacteriia</taxon>
        <taxon>Sphingobacteriales</taxon>
        <taxon>Sphingobacteriaceae</taxon>
        <taxon>Sphingobacterium</taxon>
    </lineage>
</organism>
<comment type="caution">
    <text evidence="1">The sequence shown here is derived from an EMBL/GenBank/DDBJ whole genome shotgun (WGS) entry which is preliminary data.</text>
</comment>
<sequence length="313" mass="35674">MSACSEDQNILDKDDDQSQDVAYAWESHKPFEAEYEVQFLERNIIDYEMEPINIGPLDLEESSGVAASISNPGMLWTHEDSGNGNYLYLVDASNAEIVCRYRVSGASNRDWEDIELVTNPVDGKHYLYIADTGDNDERHGTSTVYRLEEPVYTEADKGASVPTGTEIERYVFRYPDGPKDVESMFVDPESSDIYLITKRDAMSRLYVLPEPNEDKGVATAYFVGTFGFSQASAATMNRDANKFIVRNRQNLFYWERRSDEKVWEVFLREPVLLPFVGEVQGEAVCFDEEDNYYTTSEAGGYPVSPPIYKYVKR</sequence>
<keyword evidence="2" id="KW-1185">Reference proteome</keyword>
<dbReference type="InterPro" id="IPR011047">
    <property type="entry name" value="Quinoprotein_ADH-like_sf"/>
</dbReference>
<dbReference type="Proteomes" id="UP000239711">
    <property type="component" value="Unassembled WGS sequence"/>
</dbReference>
<dbReference type="EMBL" id="PVBQ01000011">
    <property type="protein sequence ID" value="PRD46717.1"/>
    <property type="molecule type" value="Genomic_DNA"/>
</dbReference>
<proteinExistence type="predicted"/>
<accession>A0A2S9J1Q6</accession>
<evidence type="ECO:0000313" key="2">
    <source>
        <dbReference type="Proteomes" id="UP000239711"/>
    </source>
</evidence>
<evidence type="ECO:0000313" key="1">
    <source>
        <dbReference type="EMBL" id="PRD46717.1"/>
    </source>
</evidence>
<dbReference type="AlphaFoldDB" id="A0A2S9J1Q6"/>
<evidence type="ECO:0008006" key="3">
    <source>
        <dbReference type="Google" id="ProtNLM"/>
    </source>
</evidence>
<gene>
    <name evidence="1" type="ORF">C5745_14020</name>
</gene>
<protein>
    <recommendedName>
        <fullName evidence="3">PE-PGRS family protein</fullName>
    </recommendedName>
</protein>